<comment type="caution">
    <text evidence="1">The sequence shown here is derived from an EMBL/GenBank/DDBJ whole genome shotgun (WGS) entry which is preliminary data.</text>
</comment>
<proteinExistence type="predicted"/>
<protein>
    <submittedName>
        <fullName evidence="1">Uncharacterized protein</fullName>
    </submittedName>
</protein>
<gene>
    <name evidence="1" type="ORF">BU25DRAFT_484090</name>
</gene>
<reference evidence="1" key="1">
    <citation type="journal article" date="2020" name="Stud. Mycol.">
        <title>101 Dothideomycetes genomes: a test case for predicting lifestyles and emergence of pathogens.</title>
        <authorList>
            <person name="Haridas S."/>
            <person name="Albert R."/>
            <person name="Binder M."/>
            <person name="Bloem J."/>
            <person name="Labutti K."/>
            <person name="Salamov A."/>
            <person name="Andreopoulos B."/>
            <person name="Baker S."/>
            <person name="Barry K."/>
            <person name="Bills G."/>
            <person name="Bluhm B."/>
            <person name="Cannon C."/>
            <person name="Castanera R."/>
            <person name="Culley D."/>
            <person name="Daum C."/>
            <person name="Ezra D."/>
            <person name="Gonzalez J."/>
            <person name="Henrissat B."/>
            <person name="Kuo A."/>
            <person name="Liang C."/>
            <person name="Lipzen A."/>
            <person name="Lutzoni F."/>
            <person name="Magnuson J."/>
            <person name="Mondo S."/>
            <person name="Nolan M."/>
            <person name="Ohm R."/>
            <person name="Pangilinan J."/>
            <person name="Park H.-J."/>
            <person name="Ramirez L."/>
            <person name="Alfaro M."/>
            <person name="Sun H."/>
            <person name="Tritt A."/>
            <person name="Yoshinaga Y."/>
            <person name="Zwiers L.-H."/>
            <person name="Turgeon B."/>
            <person name="Goodwin S."/>
            <person name="Spatafora J."/>
            <person name="Crous P."/>
            <person name="Grigoriev I."/>
        </authorList>
    </citation>
    <scope>NUCLEOTIDE SEQUENCE</scope>
    <source>
        <strain evidence="1">CBS 525.71</strain>
    </source>
</reference>
<evidence type="ECO:0000313" key="1">
    <source>
        <dbReference type="EMBL" id="KAF2621068.1"/>
    </source>
</evidence>
<dbReference type="EMBL" id="MU006768">
    <property type="protein sequence ID" value="KAF2621068.1"/>
    <property type="molecule type" value="Genomic_DNA"/>
</dbReference>
<evidence type="ECO:0000313" key="2">
    <source>
        <dbReference type="Proteomes" id="UP000799754"/>
    </source>
</evidence>
<name>A0ACB6RIZ0_9PLEO</name>
<dbReference type="Proteomes" id="UP000799754">
    <property type="component" value="Unassembled WGS sequence"/>
</dbReference>
<organism evidence="1 2">
    <name type="scientific">Macroventuria anomochaeta</name>
    <dbReference type="NCBI Taxonomy" id="301207"/>
    <lineage>
        <taxon>Eukaryota</taxon>
        <taxon>Fungi</taxon>
        <taxon>Dikarya</taxon>
        <taxon>Ascomycota</taxon>
        <taxon>Pezizomycotina</taxon>
        <taxon>Dothideomycetes</taxon>
        <taxon>Pleosporomycetidae</taxon>
        <taxon>Pleosporales</taxon>
        <taxon>Pleosporineae</taxon>
        <taxon>Didymellaceae</taxon>
        <taxon>Macroventuria</taxon>
    </lineage>
</organism>
<sequence>MWWLSLMWLHHATRSSRTTGRTLRMRLSMTYERRFVYLRLAAANVVTNMVLGAMGYGANGCSPRAVAREMKDALEREEFAGWFGTIILAVYAAGPLGKYTFDYFYRGDSMVSSEPRGIRVHAC</sequence>
<keyword evidence="2" id="KW-1185">Reference proteome</keyword>
<accession>A0ACB6RIZ0</accession>